<name>A0A521CJS3_9RHOB</name>
<evidence type="ECO:0000313" key="1">
    <source>
        <dbReference type="EMBL" id="SMO59713.1"/>
    </source>
</evidence>
<sequence length="51" mass="5455">MRTMAVAAIETEKFLEIIEVELDGSQTGEALIEIYATGTVAVTNPAEAEID</sequence>
<dbReference type="RefSeq" id="WP_185956661.1">
    <property type="nucleotide sequence ID" value="NZ_FXTE01000003.1"/>
</dbReference>
<keyword evidence="2" id="KW-1185">Reference proteome</keyword>
<dbReference type="EMBL" id="FXTE01000003">
    <property type="protein sequence ID" value="SMO59713.1"/>
    <property type="molecule type" value="Genomic_DNA"/>
</dbReference>
<accession>A0A521CJS3</accession>
<proteinExistence type="predicted"/>
<protein>
    <submittedName>
        <fullName evidence="1">Uncharacterized protein</fullName>
    </submittedName>
</protein>
<gene>
    <name evidence="1" type="ORF">SAMN06265380_10354</name>
</gene>
<dbReference type="AlphaFoldDB" id="A0A521CJS3"/>
<organism evidence="1 2">
    <name type="scientific">Ruegeria faecimaris</name>
    <dbReference type="NCBI Taxonomy" id="686389"/>
    <lineage>
        <taxon>Bacteria</taxon>
        <taxon>Pseudomonadati</taxon>
        <taxon>Pseudomonadota</taxon>
        <taxon>Alphaproteobacteria</taxon>
        <taxon>Rhodobacterales</taxon>
        <taxon>Roseobacteraceae</taxon>
        <taxon>Ruegeria</taxon>
    </lineage>
</organism>
<evidence type="ECO:0000313" key="2">
    <source>
        <dbReference type="Proteomes" id="UP000319555"/>
    </source>
</evidence>
<reference evidence="1 2" key="1">
    <citation type="submission" date="2017-05" db="EMBL/GenBank/DDBJ databases">
        <authorList>
            <person name="Varghese N."/>
            <person name="Submissions S."/>
        </authorList>
    </citation>
    <scope>NUCLEOTIDE SEQUENCE [LARGE SCALE GENOMIC DNA]</scope>
    <source>
        <strain evidence="1 2">DSM 28009</strain>
    </source>
</reference>
<dbReference type="Proteomes" id="UP000319555">
    <property type="component" value="Unassembled WGS sequence"/>
</dbReference>